<reference evidence="1 2" key="1">
    <citation type="submission" date="2019-11" db="EMBL/GenBank/DDBJ databases">
        <title>Type strains purchased from KCTC, JCM and DSMZ.</title>
        <authorList>
            <person name="Lu H."/>
        </authorList>
    </citation>
    <scope>NUCLEOTIDE SEQUENCE [LARGE SCALE GENOMIC DNA]</scope>
    <source>
        <strain evidence="1 2">DSM 103461</strain>
    </source>
</reference>
<accession>A0ABW9SQ22</accession>
<evidence type="ECO:0000313" key="1">
    <source>
        <dbReference type="EMBL" id="MTW34262.1"/>
    </source>
</evidence>
<proteinExistence type="predicted"/>
<sequence length="548" mass="62641">MVFKELLGRKPGLYGMPSGLGHFHEVVGHVFGSLEMLLEGHTELNWYCRGLPVEKYAQQRRNLVENLKGPVRLCRPEVTLGATDEVERYCPECEEIQLRDNGFRYVHRELCAPYVVACGVHGIELRWKGKQGRLFDAECHHPLEPSQLSICVEFARRTAHCLNTTSENGAFTKADTLSHLMKAGYLSETGRLAVGDTVRTFISTFGEAFPDERMKYMCSTEKNIMDALRNLMRPDRAVFPLYCILLSWMAQERACSKQRKSVSVSSTHRRTLSPVTEDQVRMAMAEHGSLRAASTALNVNIKKLTALCLLHAIPFARRTKTLDVVLVENIHAAFDARQTPAQIVRRFGVSLSTAHWIRSCRADLAELKEHRVQQRVREDKALWEQVVRASPGETTTALKLMNYSLWARLRRNSKSWLEDHGAVPALIRGPRRSCRSMPLEPTVNRVIARVAAASEKGGRRPEWKTLGRLQRATGMTEYELHRLYQLSALKKYLETKASFVHRRLIWGNATPERFKLWKIARKAGLRESTIRFVQHSFMKNYDTRNSED</sequence>
<keyword evidence="2" id="KW-1185">Reference proteome</keyword>
<name>A0ABW9SQ22_9BURK</name>
<dbReference type="Proteomes" id="UP000735592">
    <property type="component" value="Unassembled WGS sequence"/>
</dbReference>
<protein>
    <recommendedName>
        <fullName evidence="3">Transposon Tn7 transposition protein TnsD C-termianl domain-containing protein</fullName>
    </recommendedName>
</protein>
<gene>
    <name evidence="1" type="ORF">GM655_15745</name>
</gene>
<evidence type="ECO:0008006" key="3">
    <source>
        <dbReference type="Google" id="ProtNLM"/>
    </source>
</evidence>
<evidence type="ECO:0000313" key="2">
    <source>
        <dbReference type="Proteomes" id="UP000735592"/>
    </source>
</evidence>
<organism evidence="1 2">
    <name type="scientific">Pseudoduganella danionis</name>
    <dbReference type="NCBI Taxonomy" id="1890295"/>
    <lineage>
        <taxon>Bacteria</taxon>
        <taxon>Pseudomonadati</taxon>
        <taxon>Pseudomonadota</taxon>
        <taxon>Betaproteobacteria</taxon>
        <taxon>Burkholderiales</taxon>
        <taxon>Oxalobacteraceae</taxon>
        <taxon>Telluria group</taxon>
        <taxon>Pseudoduganella</taxon>
    </lineage>
</organism>
<comment type="caution">
    <text evidence="1">The sequence shown here is derived from an EMBL/GenBank/DDBJ whole genome shotgun (WGS) entry which is preliminary data.</text>
</comment>
<dbReference type="RefSeq" id="WP_155435625.1">
    <property type="nucleotide sequence ID" value="NZ_JBHLXK010000002.1"/>
</dbReference>
<dbReference type="EMBL" id="WNKW01000004">
    <property type="protein sequence ID" value="MTW34262.1"/>
    <property type="molecule type" value="Genomic_DNA"/>
</dbReference>